<reference evidence="1" key="1">
    <citation type="journal article" date="2020" name="Fungal Divers.">
        <title>Resolving the Mortierellaceae phylogeny through synthesis of multi-gene phylogenetics and phylogenomics.</title>
        <authorList>
            <person name="Vandepol N."/>
            <person name="Liber J."/>
            <person name="Desiro A."/>
            <person name="Na H."/>
            <person name="Kennedy M."/>
            <person name="Barry K."/>
            <person name="Grigoriev I.V."/>
            <person name="Miller A.N."/>
            <person name="O'Donnell K."/>
            <person name="Stajich J.E."/>
            <person name="Bonito G."/>
        </authorList>
    </citation>
    <scope>NUCLEOTIDE SEQUENCE</scope>
    <source>
        <strain evidence="1">NRRL 2769</strain>
    </source>
</reference>
<dbReference type="Proteomes" id="UP000703661">
    <property type="component" value="Unassembled WGS sequence"/>
</dbReference>
<dbReference type="EMBL" id="JAAAID010000224">
    <property type="protein sequence ID" value="KAG0020335.1"/>
    <property type="molecule type" value="Genomic_DNA"/>
</dbReference>
<comment type="caution">
    <text evidence="1">The sequence shown here is derived from an EMBL/GenBank/DDBJ whole genome shotgun (WGS) entry which is preliminary data.</text>
</comment>
<gene>
    <name evidence="1" type="ORF">BGZ80_004387</name>
</gene>
<keyword evidence="2" id="KW-1185">Reference proteome</keyword>
<dbReference type="AlphaFoldDB" id="A0A9P6N1E5"/>
<protein>
    <recommendedName>
        <fullName evidence="3">F-box domain protein</fullName>
    </recommendedName>
</protein>
<sequence>MLISSSRNLKSYSMKSDQIMGPLSVKALLDDQRCFTLEQLDFKQCVAIKSKHIQLILTSCPNLKTFRALSGQDQQNSFDPRLDIRDLPIHSTKGPQWACQGLLELQIGFTGFSEITNDLPVQPYVDYIYDQLAVLTELQTLYLGGELGAAFFPDDSRVWAFDFTLRSGIWKLGTLKQLKYLNVQRLKHNRIGKPEVEWVVRHWPHLTEFHGQRKWQQ</sequence>
<accession>A0A9P6N1E5</accession>
<organism evidence="1 2">
    <name type="scientific">Entomortierella chlamydospora</name>
    <dbReference type="NCBI Taxonomy" id="101097"/>
    <lineage>
        <taxon>Eukaryota</taxon>
        <taxon>Fungi</taxon>
        <taxon>Fungi incertae sedis</taxon>
        <taxon>Mucoromycota</taxon>
        <taxon>Mortierellomycotina</taxon>
        <taxon>Mortierellomycetes</taxon>
        <taxon>Mortierellales</taxon>
        <taxon>Mortierellaceae</taxon>
        <taxon>Entomortierella</taxon>
    </lineage>
</organism>
<dbReference type="Gene3D" id="3.80.10.10">
    <property type="entry name" value="Ribonuclease Inhibitor"/>
    <property type="match status" value="1"/>
</dbReference>
<evidence type="ECO:0000313" key="1">
    <source>
        <dbReference type="EMBL" id="KAG0020335.1"/>
    </source>
</evidence>
<dbReference type="OrthoDB" id="550575at2759"/>
<dbReference type="SUPFAM" id="SSF52047">
    <property type="entry name" value="RNI-like"/>
    <property type="match status" value="1"/>
</dbReference>
<dbReference type="InterPro" id="IPR032675">
    <property type="entry name" value="LRR_dom_sf"/>
</dbReference>
<proteinExistence type="predicted"/>
<evidence type="ECO:0000313" key="2">
    <source>
        <dbReference type="Proteomes" id="UP000703661"/>
    </source>
</evidence>
<name>A0A9P6N1E5_9FUNG</name>
<evidence type="ECO:0008006" key="3">
    <source>
        <dbReference type="Google" id="ProtNLM"/>
    </source>
</evidence>